<dbReference type="SUPFAM" id="SSF50952">
    <property type="entry name" value="Soluble quinoprotein glucose dehydrogenase"/>
    <property type="match status" value="1"/>
</dbReference>
<reference evidence="3 4" key="1">
    <citation type="submission" date="2020-06" db="EMBL/GenBank/DDBJ databases">
        <title>Altererythrobacter sp. HHU K3-1.</title>
        <authorList>
            <person name="Zhang D."/>
            <person name="Xue H."/>
        </authorList>
    </citation>
    <scope>NUCLEOTIDE SEQUENCE [LARGE SCALE GENOMIC DNA]</scope>
    <source>
        <strain evidence="3 4">HHU K3-1</strain>
    </source>
</reference>
<feature type="signal peptide" evidence="1">
    <location>
        <begin position="1"/>
        <end position="22"/>
    </location>
</feature>
<name>A0A850H690_9SPHN</name>
<accession>A0A850H690</accession>
<evidence type="ECO:0000259" key="2">
    <source>
        <dbReference type="Pfam" id="PF07995"/>
    </source>
</evidence>
<dbReference type="InterPro" id="IPR011042">
    <property type="entry name" value="6-blade_b-propeller_TolB-like"/>
</dbReference>
<dbReference type="Pfam" id="PF07995">
    <property type="entry name" value="GSDH"/>
    <property type="match status" value="1"/>
</dbReference>
<dbReference type="InterPro" id="IPR012938">
    <property type="entry name" value="Glc/Sorbosone_DH"/>
</dbReference>
<evidence type="ECO:0000313" key="3">
    <source>
        <dbReference type="EMBL" id="NVD45682.1"/>
    </source>
</evidence>
<keyword evidence="4" id="KW-1185">Reference proteome</keyword>
<dbReference type="EMBL" id="JABWGV010000004">
    <property type="protein sequence ID" value="NVD45682.1"/>
    <property type="molecule type" value="Genomic_DNA"/>
</dbReference>
<feature type="chain" id="PRO_5032942017" evidence="1">
    <location>
        <begin position="23"/>
        <end position="401"/>
    </location>
</feature>
<protein>
    <submittedName>
        <fullName evidence="3">PQQ-dependent sugar dehydrogenase</fullName>
    </submittedName>
</protein>
<dbReference type="PANTHER" id="PTHR19328">
    <property type="entry name" value="HEDGEHOG-INTERACTING PROTEIN"/>
    <property type="match status" value="1"/>
</dbReference>
<proteinExistence type="predicted"/>
<comment type="caution">
    <text evidence="3">The sequence shown here is derived from an EMBL/GenBank/DDBJ whole genome shotgun (WGS) entry which is preliminary data.</text>
</comment>
<keyword evidence="1" id="KW-0732">Signal</keyword>
<dbReference type="AlphaFoldDB" id="A0A850H690"/>
<evidence type="ECO:0000313" key="4">
    <source>
        <dbReference type="Proteomes" id="UP000561438"/>
    </source>
</evidence>
<dbReference type="Gene3D" id="2.120.10.30">
    <property type="entry name" value="TolB, C-terminal domain"/>
    <property type="match status" value="1"/>
</dbReference>
<gene>
    <name evidence="3" type="ORF">HUV48_11750</name>
</gene>
<dbReference type="Proteomes" id="UP000561438">
    <property type="component" value="Unassembled WGS sequence"/>
</dbReference>
<feature type="domain" description="Glucose/Sorbosone dehydrogenase" evidence="2">
    <location>
        <begin position="58"/>
        <end position="395"/>
    </location>
</feature>
<organism evidence="3 4">
    <name type="scientific">Qipengyuania atrilutea</name>
    <dbReference type="NCBI Taxonomy" id="2744473"/>
    <lineage>
        <taxon>Bacteria</taxon>
        <taxon>Pseudomonadati</taxon>
        <taxon>Pseudomonadota</taxon>
        <taxon>Alphaproteobacteria</taxon>
        <taxon>Sphingomonadales</taxon>
        <taxon>Erythrobacteraceae</taxon>
        <taxon>Qipengyuania</taxon>
    </lineage>
</organism>
<dbReference type="PANTHER" id="PTHR19328:SF75">
    <property type="entry name" value="ALDOSE SUGAR DEHYDROGENASE YLII"/>
    <property type="match status" value="1"/>
</dbReference>
<dbReference type="InterPro" id="IPR011041">
    <property type="entry name" value="Quinoprot_gluc/sorb_DH_b-prop"/>
</dbReference>
<dbReference type="RefSeq" id="WP_176267983.1">
    <property type="nucleotide sequence ID" value="NZ_JABWGV010000004.1"/>
</dbReference>
<sequence length="401" mass="43035">MFSPVSLAHIALSVAPITLALASCSINPGVDSPSPTPTASQPSESGFTGFAIQERGTFEEPWASAFIPGTDMLFITEKVGTAKVVNTGANTRTPINVTGLPEVDYGGQGGLGDVAFLPSEASDTVNGRTIYLSWVEAGSGDTRGAVVGRGTLTCSQANSCSVNGLDVIWRQEPKVTGRGHFSHRIAFSPDERYMFVASGERQKKEPAQDLSNTLGTIVRLNLDGTPAQGNPFADRGGVSDQIWSYGHRNILGLDFDSEGRLWEIEHGPQGGDELNLVERGANYGWPVRSNGVNYDGSNIPDHSADDGFAKPAISWTPVIAPGNMVFLEGQMFEDWEGDVMISGLKPENLVRVRIEGNNAREVARYDMDNRIRSVIEGPDGALWVLEDGENGRLLRLTPKGS</sequence>
<evidence type="ECO:0000256" key="1">
    <source>
        <dbReference type="SAM" id="SignalP"/>
    </source>
</evidence>